<evidence type="ECO:0000313" key="2">
    <source>
        <dbReference type="Proteomes" id="UP001165960"/>
    </source>
</evidence>
<dbReference type="EMBL" id="QTSX02003681">
    <property type="protein sequence ID" value="KAJ9068871.1"/>
    <property type="molecule type" value="Genomic_DNA"/>
</dbReference>
<dbReference type="Proteomes" id="UP001165960">
    <property type="component" value="Unassembled WGS sequence"/>
</dbReference>
<sequence length="102" mass="11023">MQFTSILILATAIVSSTPVFSNKAPQDTKTVAKETHSLKGEQIEGLLCGENEQCLRIFGLGKALSSGRFGPKVLGKKAINKASVGVNDLRTMISTKNWRMDV</sequence>
<protein>
    <submittedName>
        <fullName evidence="1">Uncharacterized protein</fullName>
    </submittedName>
</protein>
<reference evidence="1" key="1">
    <citation type="submission" date="2022-04" db="EMBL/GenBank/DDBJ databases">
        <title>Genome of the entomopathogenic fungus Entomophthora muscae.</title>
        <authorList>
            <person name="Elya C."/>
            <person name="Lovett B.R."/>
            <person name="Lee E."/>
            <person name="Macias A.M."/>
            <person name="Hajek A.E."/>
            <person name="De Bivort B.L."/>
            <person name="Kasson M.T."/>
            <person name="De Fine Licht H.H."/>
            <person name="Stajich J.E."/>
        </authorList>
    </citation>
    <scope>NUCLEOTIDE SEQUENCE</scope>
    <source>
        <strain evidence="1">Berkeley</strain>
    </source>
</reference>
<keyword evidence="2" id="KW-1185">Reference proteome</keyword>
<gene>
    <name evidence="1" type="ORF">DSO57_1024308</name>
</gene>
<evidence type="ECO:0000313" key="1">
    <source>
        <dbReference type="EMBL" id="KAJ9068871.1"/>
    </source>
</evidence>
<organism evidence="1 2">
    <name type="scientific">Entomophthora muscae</name>
    <dbReference type="NCBI Taxonomy" id="34485"/>
    <lineage>
        <taxon>Eukaryota</taxon>
        <taxon>Fungi</taxon>
        <taxon>Fungi incertae sedis</taxon>
        <taxon>Zoopagomycota</taxon>
        <taxon>Entomophthoromycotina</taxon>
        <taxon>Entomophthoromycetes</taxon>
        <taxon>Entomophthorales</taxon>
        <taxon>Entomophthoraceae</taxon>
        <taxon>Entomophthora</taxon>
    </lineage>
</organism>
<comment type="caution">
    <text evidence="1">The sequence shown here is derived from an EMBL/GenBank/DDBJ whole genome shotgun (WGS) entry which is preliminary data.</text>
</comment>
<proteinExistence type="predicted"/>
<name>A0ACC2T340_9FUNG</name>
<accession>A0ACC2T340</accession>